<evidence type="ECO:0008006" key="5">
    <source>
        <dbReference type="Google" id="ProtNLM"/>
    </source>
</evidence>
<feature type="region of interest" description="Disordered" evidence="2">
    <location>
        <begin position="134"/>
        <end position="172"/>
    </location>
</feature>
<feature type="coiled-coil region" evidence="1">
    <location>
        <begin position="74"/>
        <end position="101"/>
    </location>
</feature>
<evidence type="ECO:0000256" key="1">
    <source>
        <dbReference type="SAM" id="Coils"/>
    </source>
</evidence>
<organism evidence="3 4">
    <name type="scientific">Schizothecium vesticola</name>
    <dbReference type="NCBI Taxonomy" id="314040"/>
    <lineage>
        <taxon>Eukaryota</taxon>
        <taxon>Fungi</taxon>
        <taxon>Dikarya</taxon>
        <taxon>Ascomycota</taxon>
        <taxon>Pezizomycotina</taxon>
        <taxon>Sordariomycetes</taxon>
        <taxon>Sordariomycetidae</taxon>
        <taxon>Sordariales</taxon>
        <taxon>Schizotheciaceae</taxon>
        <taxon>Schizothecium</taxon>
    </lineage>
</organism>
<gene>
    <name evidence="3" type="ORF">B0T18DRAFT_389278</name>
</gene>
<evidence type="ECO:0000313" key="4">
    <source>
        <dbReference type="Proteomes" id="UP001172155"/>
    </source>
</evidence>
<protein>
    <recommendedName>
        <fullName evidence="5">C2H2-type domain-containing protein</fullName>
    </recommendedName>
</protein>
<keyword evidence="1" id="KW-0175">Coiled coil</keyword>
<reference evidence="3" key="1">
    <citation type="submission" date="2023-06" db="EMBL/GenBank/DDBJ databases">
        <title>Genome-scale phylogeny and comparative genomics of the fungal order Sordariales.</title>
        <authorList>
            <consortium name="Lawrence Berkeley National Laboratory"/>
            <person name="Hensen N."/>
            <person name="Bonometti L."/>
            <person name="Westerberg I."/>
            <person name="Brannstrom I.O."/>
            <person name="Guillou S."/>
            <person name="Cros-Aarteil S."/>
            <person name="Calhoun S."/>
            <person name="Haridas S."/>
            <person name="Kuo A."/>
            <person name="Mondo S."/>
            <person name="Pangilinan J."/>
            <person name="Riley R."/>
            <person name="LaButti K."/>
            <person name="Andreopoulos B."/>
            <person name="Lipzen A."/>
            <person name="Chen C."/>
            <person name="Yanf M."/>
            <person name="Daum C."/>
            <person name="Ng V."/>
            <person name="Clum A."/>
            <person name="Steindorff A."/>
            <person name="Ohm R."/>
            <person name="Martin F."/>
            <person name="Silar P."/>
            <person name="Natvig D."/>
            <person name="Lalanne C."/>
            <person name="Gautier V."/>
            <person name="Ament-velasquez S.L."/>
            <person name="Kruys A."/>
            <person name="Hutchinson M.I."/>
            <person name="Powell A.J."/>
            <person name="Barry K."/>
            <person name="Miller A.N."/>
            <person name="Grigoriev I.V."/>
            <person name="Debuchy R."/>
            <person name="Gladieux P."/>
            <person name="Thoren M.H."/>
            <person name="Johannesson H."/>
        </authorList>
    </citation>
    <scope>NUCLEOTIDE SEQUENCE</scope>
    <source>
        <strain evidence="3">SMH3187-1</strain>
    </source>
</reference>
<proteinExistence type="predicted"/>
<comment type="caution">
    <text evidence="3">The sequence shown here is derived from an EMBL/GenBank/DDBJ whole genome shotgun (WGS) entry which is preliminary data.</text>
</comment>
<dbReference type="EMBL" id="JAUKUD010000003">
    <property type="protein sequence ID" value="KAK0749739.1"/>
    <property type="molecule type" value="Genomic_DNA"/>
</dbReference>
<evidence type="ECO:0000256" key="2">
    <source>
        <dbReference type="SAM" id="MobiDB-lite"/>
    </source>
</evidence>
<dbReference type="PANTHER" id="PTHR42354:SF1">
    <property type="entry name" value="C2H2-TYPE DOMAIN-CONTAINING PROTEIN"/>
    <property type="match status" value="1"/>
</dbReference>
<dbReference type="PANTHER" id="PTHR42354">
    <property type="entry name" value="C2H2-TYPE DOMAIN-CONTAINING PROTEIN"/>
    <property type="match status" value="1"/>
</dbReference>
<keyword evidence="4" id="KW-1185">Reference proteome</keyword>
<dbReference type="AlphaFoldDB" id="A0AA40F2D1"/>
<dbReference type="Proteomes" id="UP001172155">
    <property type="component" value="Unassembled WGS sequence"/>
</dbReference>
<evidence type="ECO:0000313" key="3">
    <source>
        <dbReference type="EMBL" id="KAK0749739.1"/>
    </source>
</evidence>
<feature type="region of interest" description="Disordered" evidence="2">
    <location>
        <begin position="184"/>
        <end position="206"/>
    </location>
</feature>
<accession>A0AA40F2D1</accession>
<sequence>MELARVDALVANLASLFESGLDFYTKWKKKLERQPRKDAVSTSLDMSSHRIKATYQVGFAMIGPDFSAGDDDCRRALSANLSQLQDRVDSLRQALGSQQRHFINLHDMFLSFEGIRIRCISALADQYRRLASGRPVPQEMPIPGRLRSACPPDDGHISPPPPPPPPTQVEHPRAEFDRQTAVWSTNSDPPVFQSEPPSPPLTPKVTPDDMESCFGGAASVISAYNPRQSMRPKNSVFSMFCPEAMSLQVDPSREFPVKGKCSCGYKWNNPELDSKGYLPARDGFRVTKRFLAKSHCDRRAEKGVGAAAAAEQLKAGYGCVLCISTGHTETFETAEALRTHINITHHKWQMLHDSDMT</sequence>
<feature type="compositionally biased region" description="Pro residues" evidence="2">
    <location>
        <begin position="158"/>
        <end position="167"/>
    </location>
</feature>
<name>A0AA40F2D1_9PEZI</name>